<dbReference type="EMBL" id="KJ473423">
    <property type="protein sequence ID" value="AHY26793.1"/>
    <property type="molecule type" value="Genomic_DNA"/>
</dbReference>
<dbReference type="SMART" id="SM00482">
    <property type="entry name" value="POLAc"/>
    <property type="match status" value="1"/>
</dbReference>
<dbReference type="Proteomes" id="UP000028860">
    <property type="component" value="Segment"/>
</dbReference>
<dbReference type="GO" id="GO:0006302">
    <property type="term" value="P:double-strand break repair"/>
    <property type="evidence" value="ECO:0007669"/>
    <property type="project" value="TreeGrafter"/>
</dbReference>
<dbReference type="OrthoDB" id="308at10239"/>
<dbReference type="GO" id="GO:0006261">
    <property type="term" value="P:DNA-templated DNA replication"/>
    <property type="evidence" value="ECO:0007669"/>
    <property type="project" value="InterPro"/>
</dbReference>
<dbReference type="KEGG" id="vg:22112154"/>
<evidence type="ECO:0000256" key="2">
    <source>
        <dbReference type="ARBA" id="ARBA00023109"/>
    </source>
</evidence>
<dbReference type="PRINTS" id="PR00868">
    <property type="entry name" value="DNAPOLI"/>
</dbReference>
<dbReference type="InterPro" id="IPR001098">
    <property type="entry name" value="DNA-dir_DNA_pol_A_palm_dom"/>
</dbReference>
<dbReference type="Gene3D" id="3.30.420.10">
    <property type="entry name" value="Ribonuclease H-like superfamily/Ribonuclease H"/>
    <property type="match status" value="1"/>
</dbReference>
<dbReference type="Gene3D" id="1.10.150.20">
    <property type="entry name" value="5' to 3' exonuclease, C-terminal subdomain"/>
    <property type="match status" value="1"/>
</dbReference>
<dbReference type="PANTHER" id="PTHR10133:SF27">
    <property type="entry name" value="DNA POLYMERASE NU"/>
    <property type="match status" value="1"/>
</dbReference>
<evidence type="ECO:0000256" key="1">
    <source>
        <dbReference type="ARBA" id="ARBA00022705"/>
    </source>
</evidence>
<accession>A0A075DXW5</accession>
<keyword evidence="1" id="KW-0235">DNA replication</keyword>
<gene>
    <name evidence="4" type="ORF">vB_AbaP_Acibel007_22</name>
</gene>
<proteinExistence type="predicted"/>
<dbReference type="InterPro" id="IPR036397">
    <property type="entry name" value="RNaseH_sf"/>
</dbReference>
<dbReference type="InterPro" id="IPR043502">
    <property type="entry name" value="DNA/RNA_pol_sf"/>
</dbReference>
<reference evidence="4 5" key="1">
    <citation type="journal article" date="2014" name="PLoS ONE">
        <title>Characterization of Newly Isolated Lytic Bacteriophages Active against Acinetobacter baumannii.</title>
        <authorList>
            <person name="Merabishvili M."/>
            <person name="Vandenheuvel D."/>
            <person name="Kropinski A.M."/>
            <person name="Mast J."/>
            <person name="De Vos D."/>
            <person name="Verbeken G."/>
            <person name="Noben J.P."/>
            <person name="Lavigne R."/>
            <person name="Vaneechoutte M."/>
            <person name="Pirnay J.P."/>
        </authorList>
    </citation>
    <scope>NUCLEOTIDE SEQUENCE [LARGE SCALE GENOMIC DNA]</scope>
</reference>
<dbReference type="InterPro" id="IPR002298">
    <property type="entry name" value="DNA_polymerase_A"/>
</dbReference>
<keyword evidence="2" id="KW-1194">Viral DNA replication</keyword>
<organism evidence="4 5">
    <name type="scientific">Acinetobacter phage vB_AbaP_Acibel007</name>
    <dbReference type="NCBI Taxonomy" id="1481187"/>
    <lineage>
        <taxon>Viruses</taxon>
        <taxon>Duplodnaviria</taxon>
        <taxon>Heunggongvirae</taxon>
        <taxon>Uroviricota</taxon>
        <taxon>Caudoviricetes</taxon>
        <taxon>Autographivirales</taxon>
        <taxon>Autoscriptoviridae</taxon>
        <taxon>Beijerinckvirinae</taxon>
        <taxon>Daemvirus</taxon>
        <taxon>Daemvirus acibel007</taxon>
    </lineage>
</organism>
<protein>
    <submittedName>
        <fullName evidence="4">Putative DNA polymerase</fullName>
    </submittedName>
</protein>
<dbReference type="GO" id="GO:0003887">
    <property type="term" value="F:DNA-directed DNA polymerase activity"/>
    <property type="evidence" value="ECO:0007669"/>
    <property type="project" value="InterPro"/>
</dbReference>
<evidence type="ECO:0000313" key="5">
    <source>
        <dbReference type="Proteomes" id="UP000028860"/>
    </source>
</evidence>
<dbReference type="RefSeq" id="YP_009103233.1">
    <property type="nucleotide sequence ID" value="NC_025457.1"/>
</dbReference>
<dbReference type="SUPFAM" id="SSF56672">
    <property type="entry name" value="DNA/RNA polymerases"/>
    <property type="match status" value="1"/>
</dbReference>
<keyword evidence="5" id="KW-1185">Reference proteome</keyword>
<dbReference type="Pfam" id="PF00476">
    <property type="entry name" value="DNA_pol_A"/>
    <property type="match status" value="1"/>
</dbReference>
<name>A0A075DXW5_9CAUD</name>
<dbReference type="PANTHER" id="PTHR10133">
    <property type="entry name" value="DNA POLYMERASE I"/>
    <property type="match status" value="1"/>
</dbReference>
<dbReference type="GO" id="GO:0039693">
    <property type="term" value="P:viral DNA genome replication"/>
    <property type="evidence" value="ECO:0007669"/>
    <property type="project" value="UniProtKB-KW"/>
</dbReference>
<dbReference type="GeneID" id="22112154"/>
<feature type="domain" description="DNA-directed DNA polymerase family A palm" evidence="3">
    <location>
        <begin position="463"/>
        <end position="715"/>
    </location>
</feature>
<sequence length="768" mass="87865">MFKHNFFIHDYENQNHPWYGSIASPHCPDNYIVATGYCIDGGDIQAHYFDSDEEAKSHKWIDKLQDCKMYVAHNATFEIQWMLRTYPTQFLDWIKKGGKVFCTQYAEYMLTHQLEMYPKLEDCAIKYGGSKKIDEVKLLWEQGVLTADIDKALLMKYLADPKLGDVANTRRVCFSQVALLRKHGMWDMFMERMNSLLFNAIASYHGLYVDMEVAKRNQQAQEIEIENIKASILDMLPADLPDDFEFSFTSAYHLSAFLFGGTIQYKAKVSYDPIKYVKKDCYQFGDKFVPVTDDESILVQYELVYGEALRFLRGKNAGQLKIVKVETAEELLKWGDKQYRFKGLLDFDTLPKIVSEAYVGKRAEFRGKRELVDGTPIYSTGKDSLDVLAAHTDVAKPLKNLAALIKDTTTYYLVVDDKGKESGMLQFVEPNGIIHHQLNNCATITGRLSGSKPNMQNIPRDGTSKVKEMFSSRFGVNGRIVEVDYSALEVVALASISGDKNLMRMLIEGIDMHCYRLAAKLGEDYESVFEKCHNKEHPEHKQYKQWRTDIKPRAFAHQYGASAEGIAFSTGCTLEDAQEFKNIEFELFPESNAFPAKFVRPMVEETGNAAQPIREFDEESGRYNVYRRGYFQAKSGTCYSFRQYDKWDKELRITVKDYKDTQIANYWCQGEASFIVQAACGRVIRELIKRDFADGLVVPINTVHDAIYLDCATEALAKEYGALVRDIMEATPKYLAEVIPALKDWNYHLTPFPAAAECGVNMMNKEDI</sequence>
<dbReference type="GO" id="GO:0003677">
    <property type="term" value="F:DNA binding"/>
    <property type="evidence" value="ECO:0007669"/>
    <property type="project" value="InterPro"/>
</dbReference>
<dbReference type="Gene3D" id="3.30.70.370">
    <property type="match status" value="1"/>
</dbReference>
<evidence type="ECO:0000313" key="4">
    <source>
        <dbReference type="EMBL" id="AHY26793.1"/>
    </source>
</evidence>
<evidence type="ECO:0000259" key="3">
    <source>
        <dbReference type="SMART" id="SM00482"/>
    </source>
</evidence>